<keyword evidence="10 13" id="KW-0560">Oxidoreductase</keyword>
<dbReference type="InterPro" id="IPR002397">
    <property type="entry name" value="Cyt_P450_B"/>
</dbReference>
<dbReference type="InterPro" id="IPR017938">
    <property type="entry name" value="Riboflavin_synthase-like_b-brl"/>
</dbReference>
<keyword evidence="5 13" id="KW-0285">Flavoprotein</keyword>
<dbReference type="Gene3D" id="2.40.30.10">
    <property type="entry name" value="Translation factors"/>
    <property type="match status" value="1"/>
</dbReference>
<dbReference type="SUPFAM" id="SSF63380">
    <property type="entry name" value="Riboflavin synthase domain-like"/>
    <property type="match status" value="1"/>
</dbReference>
<gene>
    <name evidence="16" type="ORF">ACFQE5_01310</name>
</gene>
<dbReference type="PROSITE" id="PS51384">
    <property type="entry name" value="FAD_FR"/>
    <property type="match status" value="1"/>
</dbReference>
<dbReference type="InterPro" id="IPR001433">
    <property type="entry name" value="OxRdtase_FAD/NAD-bd"/>
</dbReference>
<dbReference type="Pfam" id="PF00067">
    <property type="entry name" value="p450"/>
    <property type="match status" value="1"/>
</dbReference>
<dbReference type="CDD" id="cd11033">
    <property type="entry name" value="CYP142-like"/>
    <property type="match status" value="1"/>
</dbReference>
<sequence length="1012" mass="112136">MSQLQQDILTPALYADGIPHDLLRNLRQQHGVLWVDEPANGAFEGGKGYWLFLRHADVSYISRHPEDFSSWLGTSFLRDQRPSDVAVLRRMMLNMDPPEHGSVRKIVNRAFTPQAIRKQLFDSITRHARQVVDNVCEIGSTDFLGNIAAEMPLLVLADVLGIPPEDRKLLYSWTNRLVGIDDPEYGADPADFVSAFTEMFAYARAATQQRRENPTDDLWSTIVNAEVDGDRLSDGEIDRFFQLLCIAGNDTTRNLLANTMLTLSQHPDQFEMLRHDLSLLPGAIEEVLRFSPSVIQFRRTATRDLEYGGVTISEGDKVIINYASANRDELVFDDPDRFDITRHPNPHISFGDGTHFCLGANLARLEVKTLLTELFTRLPDIELDGEPSHLQSSFMNGIKHLPVRFTPAEKLGPVAPVGEAASAQAAKQSSADEVVPSHGTPMLVLYGSNFGTAEDVANDVAETAQRRGFDARTAPLDEAVDALPTDGIVVIATATYNGTPPDNAVKFSEWITGDGADLAGVRYAVFGCGNREWAPTFQDFPRLVDQRLEQLGATRVHLRGEGDAADDFDGALHDWDEGLWPALAETLGLDVAPEPTTSAPRLRVEFLAADRPSPFVESFDARPMRVVSSRVLTSHDGPVETRPVRHIELELPWGTTYGAGDHLGVIPHNSTELVERVTRRFGIDPEAWIRIDLDGQASSFLPLGERVTVRQVLTDYVELQGVAGRRDIERMIEHTEYPWSRKDLSELLDKDRYRQRVLDRRLSVLDLLEQHPTIRLGFADFLELLSPLAPRYYSISSSPKVQPDVCTITVGALVDAARSGNGTFRGTCSNYLFEHDVDRTVHAFVRDTSSTFRLPKDPTIPVLMVASGTGIAPFRGFLQERAALRAAGAALGPGLLVFGCRHPQADELYADELPALVEQGQVEFACAYSRVPGLPRIYVQDRIRQLGGQVLDLIDQGAVIYICGATAMAEGVKQALIEIQAAQSGQNTESAELWLEQLSRDKRWLVDVWANG</sequence>
<comment type="similarity">
    <text evidence="2">Belongs to the cytochrome P450 family.</text>
</comment>
<dbReference type="InterPro" id="IPR023206">
    <property type="entry name" value="Bifunctional_P450_P450_red"/>
</dbReference>
<keyword evidence="9 13" id="KW-0521">NADP</keyword>
<dbReference type="Gene3D" id="1.10.630.10">
    <property type="entry name" value="Cytochrome P450"/>
    <property type="match status" value="1"/>
</dbReference>
<dbReference type="Pfam" id="PF00175">
    <property type="entry name" value="NAD_binding_1"/>
    <property type="match status" value="1"/>
</dbReference>
<keyword evidence="13" id="KW-0249">Electron transport</keyword>
<evidence type="ECO:0000313" key="16">
    <source>
        <dbReference type="EMBL" id="MFC5992844.1"/>
    </source>
</evidence>
<evidence type="ECO:0000313" key="17">
    <source>
        <dbReference type="Proteomes" id="UP001596302"/>
    </source>
</evidence>
<comment type="catalytic activity">
    <reaction evidence="13">
        <text>an organic molecule + reduced [NADPH--hemoprotein reductase] + O2 = an alcohol + oxidized [NADPH--hemoprotein reductase] + H2O + H(+)</text>
        <dbReference type="Rhea" id="RHEA:17149"/>
        <dbReference type="Rhea" id="RHEA-COMP:11964"/>
        <dbReference type="Rhea" id="RHEA-COMP:11965"/>
        <dbReference type="ChEBI" id="CHEBI:15377"/>
        <dbReference type="ChEBI" id="CHEBI:15378"/>
        <dbReference type="ChEBI" id="CHEBI:15379"/>
        <dbReference type="ChEBI" id="CHEBI:30879"/>
        <dbReference type="ChEBI" id="CHEBI:57618"/>
        <dbReference type="ChEBI" id="CHEBI:58210"/>
        <dbReference type="ChEBI" id="CHEBI:142491"/>
        <dbReference type="EC" id="1.14.14.1"/>
    </reaction>
</comment>
<dbReference type="SUPFAM" id="SSF48264">
    <property type="entry name" value="Cytochrome P450"/>
    <property type="match status" value="1"/>
</dbReference>
<evidence type="ECO:0000256" key="3">
    <source>
        <dbReference type="ARBA" id="ARBA00022448"/>
    </source>
</evidence>
<evidence type="ECO:0000256" key="10">
    <source>
        <dbReference type="ARBA" id="ARBA00023002"/>
    </source>
</evidence>
<keyword evidence="3 13" id="KW-0813">Transport</keyword>
<dbReference type="PRINTS" id="PR00385">
    <property type="entry name" value="P450"/>
</dbReference>
<accession>A0ABW1IX76</accession>
<evidence type="ECO:0000256" key="11">
    <source>
        <dbReference type="ARBA" id="ARBA00023004"/>
    </source>
</evidence>
<dbReference type="InterPro" id="IPR008254">
    <property type="entry name" value="Flavodoxin/NO_synth"/>
</dbReference>
<evidence type="ECO:0000256" key="13">
    <source>
        <dbReference type="PIRNR" id="PIRNR000209"/>
    </source>
</evidence>
<comment type="cofactor">
    <cofactor evidence="13">
        <name>heme</name>
        <dbReference type="ChEBI" id="CHEBI:30413"/>
    </cofactor>
</comment>
<keyword evidence="17" id="KW-1185">Reference proteome</keyword>
<evidence type="ECO:0000256" key="1">
    <source>
        <dbReference type="ARBA" id="ARBA00010018"/>
    </source>
</evidence>
<feature type="domain" description="Flavodoxin-like" evidence="14">
    <location>
        <begin position="442"/>
        <end position="580"/>
    </location>
</feature>
<evidence type="ECO:0000256" key="4">
    <source>
        <dbReference type="ARBA" id="ARBA00022617"/>
    </source>
</evidence>
<evidence type="ECO:0000256" key="2">
    <source>
        <dbReference type="ARBA" id="ARBA00010617"/>
    </source>
</evidence>
<evidence type="ECO:0000256" key="9">
    <source>
        <dbReference type="ARBA" id="ARBA00022857"/>
    </source>
</evidence>
<protein>
    <recommendedName>
        <fullName evidence="13">Bifunctional cytochrome P450/NADPH--P450 reductase</fullName>
    </recommendedName>
    <domain>
        <recommendedName>
            <fullName evidence="13">Cytochrome P450</fullName>
            <ecNumber evidence="13">1.14.14.1</ecNumber>
        </recommendedName>
    </domain>
    <domain>
        <recommendedName>
            <fullName evidence="13">NADPH--cytochrome P450 reductase</fullName>
            <ecNumber evidence="13">1.6.2.4</ecNumber>
        </recommendedName>
    </domain>
</protein>
<evidence type="ECO:0000256" key="7">
    <source>
        <dbReference type="ARBA" id="ARBA00022723"/>
    </source>
</evidence>
<dbReference type="PIRSF" id="PIRSF000209">
    <property type="entry name" value="Bifunctional_P450_P450R"/>
    <property type="match status" value="1"/>
</dbReference>
<evidence type="ECO:0000256" key="8">
    <source>
        <dbReference type="ARBA" id="ARBA00022827"/>
    </source>
</evidence>
<dbReference type="SUPFAM" id="SSF52218">
    <property type="entry name" value="Flavoproteins"/>
    <property type="match status" value="1"/>
</dbReference>
<keyword evidence="4 13" id="KW-0349">Heme</keyword>
<keyword evidence="6 13" id="KW-0288">FMN</keyword>
<dbReference type="PROSITE" id="PS00086">
    <property type="entry name" value="CYTOCHROME_P450"/>
    <property type="match status" value="1"/>
</dbReference>
<dbReference type="InterPro" id="IPR017927">
    <property type="entry name" value="FAD-bd_FR_type"/>
</dbReference>
<dbReference type="SUPFAM" id="SSF52343">
    <property type="entry name" value="Ferredoxin reductase-like, C-terminal NADP-linked domain"/>
    <property type="match status" value="1"/>
</dbReference>
<dbReference type="Gene3D" id="3.40.50.80">
    <property type="entry name" value="Nucleotide-binding domain of ferredoxin-NADP reductase (FNR) module"/>
    <property type="match status" value="1"/>
</dbReference>
<dbReference type="InterPro" id="IPR039261">
    <property type="entry name" value="FNR_nucleotide-bd"/>
</dbReference>
<evidence type="ECO:0000256" key="6">
    <source>
        <dbReference type="ARBA" id="ARBA00022643"/>
    </source>
</evidence>
<evidence type="ECO:0000259" key="15">
    <source>
        <dbReference type="PROSITE" id="PS51384"/>
    </source>
</evidence>
<comment type="similarity">
    <text evidence="1 13">In the N-terminal section; belongs to the cytochrome P450 family.</text>
</comment>
<dbReference type="InterPro" id="IPR003097">
    <property type="entry name" value="CysJ-like_FAD-binding"/>
</dbReference>
<comment type="caution">
    <text evidence="16">The sequence shown here is derived from an EMBL/GenBank/DDBJ whole genome shotgun (WGS) entry which is preliminary data.</text>
</comment>
<dbReference type="InterPro" id="IPR017972">
    <property type="entry name" value="Cyt_P450_CS"/>
</dbReference>
<dbReference type="PANTHER" id="PTHR19384:SF17">
    <property type="entry name" value="NADPH--CYTOCHROME P450 REDUCTASE"/>
    <property type="match status" value="1"/>
</dbReference>
<dbReference type="Proteomes" id="UP001596302">
    <property type="component" value="Unassembled WGS sequence"/>
</dbReference>
<keyword evidence="8 13" id="KW-0274">FAD</keyword>
<organism evidence="16 17">
    <name type="scientific">Pseudonocardia hispaniensis</name>
    <dbReference type="NCBI Taxonomy" id="904933"/>
    <lineage>
        <taxon>Bacteria</taxon>
        <taxon>Bacillati</taxon>
        <taxon>Actinomycetota</taxon>
        <taxon>Actinomycetes</taxon>
        <taxon>Pseudonocardiales</taxon>
        <taxon>Pseudonocardiaceae</taxon>
        <taxon>Pseudonocardia</taxon>
    </lineage>
</organism>
<keyword evidence="12 13" id="KW-0503">Monooxygenase</keyword>
<comment type="catalytic activity">
    <reaction evidence="13">
        <text>2 oxidized [cytochrome P450] + NADPH = 2 reduced [cytochrome P450] + NADP(+) + H(+)</text>
        <dbReference type="Rhea" id="RHEA:24040"/>
        <dbReference type="Rhea" id="RHEA-COMP:14627"/>
        <dbReference type="Rhea" id="RHEA-COMP:14628"/>
        <dbReference type="ChEBI" id="CHEBI:15378"/>
        <dbReference type="ChEBI" id="CHEBI:55376"/>
        <dbReference type="ChEBI" id="CHEBI:57783"/>
        <dbReference type="ChEBI" id="CHEBI:58349"/>
        <dbReference type="ChEBI" id="CHEBI:60344"/>
        <dbReference type="EC" id="1.6.2.4"/>
    </reaction>
</comment>
<dbReference type="Gene3D" id="3.40.50.360">
    <property type="match status" value="1"/>
</dbReference>
<reference evidence="17" key="1">
    <citation type="journal article" date="2019" name="Int. J. Syst. Evol. Microbiol.">
        <title>The Global Catalogue of Microorganisms (GCM) 10K type strain sequencing project: providing services to taxonomists for standard genome sequencing and annotation.</title>
        <authorList>
            <consortium name="The Broad Institute Genomics Platform"/>
            <consortium name="The Broad Institute Genome Sequencing Center for Infectious Disease"/>
            <person name="Wu L."/>
            <person name="Ma J."/>
        </authorList>
    </citation>
    <scope>NUCLEOTIDE SEQUENCE [LARGE SCALE GENOMIC DNA]</scope>
    <source>
        <strain evidence="17">CCM 8391</strain>
    </source>
</reference>
<dbReference type="PRINTS" id="PR00359">
    <property type="entry name" value="BP450"/>
</dbReference>
<proteinExistence type="inferred from homology"/>
<dbReference type="InterPro" id="IPR023173">
    <property type="entry name" value="NADPH_Cyt_P450_Rdtase_alpha"/>
</dbReference>
<evidence type="ECO:0000256" key="12">
    <source>
        <dbReference type="ARBA" id="ARBA00023033"/>
    </source>
</evidence>
<comment type="cofactor">
    <cofactor evidence="13">
        <name>FAD</name>
        <dbReference type="ChEBI" id="CHEBI:57692"/>
    </cofactor>
    <cofactor evidence="13">
        <name>FMN</name>
        <dbReference type="ChEBI" id="CHEBI:58210"/>
    </cofactor>
</comment>
<dbReference type="InterPro" id="IPR036396">
    <property type="entry name" value="Cyt_P450_sf"/>
</dbReference>
<keyword evidence="11 13" id="KW-0408">Iron</keyword>
<dbReference type="InterPro" id="IPR001128">
    <property type="entry name" value="Cyt_P450"/>
</dbReference>
<dbReference type="CDD" id="cd06206">
    <property type="entry name" value="bifunctional_CYPOR"/>
    <property type="match status" value="1"/>
</dbReference>
<feature type="domain" description="FAD-binding FR-type" evidence="15">
    <location>
        <begin position="619"/>
        <end position="855"/>
    </location>
</feature>
<dbReference type="PROSITE" id="PS50902">
    <property type="entry name" value="FLAVODOXIN_LIKE"/>
    <property type="match status" value="1"/>
</dbReference>
<dbReference type="EC" id="1.6.2.4" evidence="13"/>
<dbReference type="Pfam" id="PF00258">
    <property type="entry name" value="Flavodoxin_1"/>
    <property type="match status" value="1"/>
</dbReference>
<dbReference type="EC" id="1.14.14.1" evidence="13"/>
<dbReference type="Gene3D" id="1.20.990.10">
    <property type="entry name" value="NADPH-cytochrome p450 Reductase, Chain A, domain 3"/>
    <property type="match status" value="1"/>
</dbReference>
<dbReference type="EMBL" id="JBHSQW010000001">
    <property type="protein sequence ID" value="MFC5992844.1"/>
    <property type="molecule type" value="Genomic_DNA"/>
</dbReference>
<keyword evidence="7 13" id="KW-0479">Metal-binding</keyword>
<dbReference type="Pfam" id="PF00667">
    <property type="entry name" value="FAD_binding_1"/>
    <property type="match status" value="1"/>
</dbReference>
<dbReference type="PANTHER" id="PTHR19384">
    <property type="entry name" value="NITRIC OXIDE SYNTHASE-RELATED"/>
    <property type="match status" value="1"/>
</dbReference>
<dbReference type="InterPro" id="IPR029039">
    <property type="entry name" value="Flavoprotein-like_sf"/>
</dbReference>
<evidence type="ECO:0000256" key="5">
    <source>
        <dbReference type="ARBA" id="ARBA00022630"/>
    </source>
</evidence>
<name>A0ABW1IX76_9PSEU</name>
<evidence type="ECO:0000259" key="14">
    <source>
        <dbReference type="PROSITE" id="PS50902"/>
    </source>
</evidence>
<dbReference type="RefSeq" id="WP_379581780.1">
    <property type="nucleotide sequence ID" value="NZ_JBHSQW010000001.1"/>
</dbReference>